<dbReference type="PROSITE" id="PS51670">
    <property type="entry name" value="SHKT"/>
    <property type="match status" value="1"/>
</dbReference>
<dbReference type="Gene3D" id="1.10.10.1940">
    <property type="match status" value="1"/>
</dbReference>
<accession>A0A7G7WZ34</accession>
<reference evidence="4" key="2">
    <citation type="submission" date="2020-07" db="EMBL/GenBank/DDBJ databases">
        <authorList>
            <person name="Klompen A.L."/>
            <person name="Macrander J."/>
            <person name="Reitzel A.M."/>
            <person name="Stampar S.N."/>
        </authorList>
    </citation>
    <scope>NUCLEOTIDE SEQUENCE</scope>
</reference>
<keyword evidence="2" id="KW-0732">Signal</keyword>
<evidence type="ECO:0000313" key="4">
    <source>
        <dbReference type="EMBL" id="QNH72523.1"/>
    </source>
</evidence>
<feature type="chain" id="PRO_5028955703" evidence="2">
    <location>
        <begin position="23"/>
        <end position="130"/>
    </location>
</feature>
<name>A0A7G7WZ34_9CNID</name>
<dbReference type="EMBL" id="MT747589">
    <property type="protein sequence ID" value="QNH72523.1"/>
    <property type="molecule type" value="mRNA"/>
</dbReference>
<evidence type="ECO:0000256" key="2">
    <source>
        <dbReference type="SAM" id="SignalP"/>
    </source>
</evidence>
<protein>
    <submittedName>
        <fullName evidence="4">Toxin candidate TRINITY_DN15615_c0_g1_i1</fullName>
    </submittedName>
</protein>
<proteinExistence type="evidence at transcript level"/>
<feature type="domain" description="ShKT" evidence="3">
    <location>
        <begin position="33"/>
        <end position="68"/>
    </location>
</feature>
<feature type="signal peptide" evidence="2">
    <location>
        <begin position="1"/>
        <end position="22"/>
    </location>
</feature>
<organism evidence="4">
    <name type="scientific">Isarachnanthus nocturnus</name>
    <dbReference type="NCBI Taxonomy" id="1240238"/>
    <lineage>
        <taxon>Eukaryota</taxon>
        <taxon>Metazoa</taxon>
        <taxon>Cnidaria</taxon>
        <taxon>Anthozoa</taxon>
        <taxon>Ceriantharia</taxon>
        <taxon>Penicillaria (in: tube anenomes)</taxon>
        <taxon>Arachnactidae</taxon>
        <taxon>Isarachnanthus</taxon>
    </lineage>
</organism>
<sequence>MNLLRVTFVFIAIAVCILHVSGKDEKLATNDKCKDREKRKCKKWFKRGYCQKYPKLIEKYCAMTCGFCEKLAPCAYTKNGCCWDLSPKPDNGVCRECGNMRSYRFCERFRSFCNKRFVRVQCPQTCGFCK</sequence>
<evidence type="ECO:0000259" key="3">
    <source>
        <dbReference type="PROSITE" id="PS51670"/>
    </source>
</evidence>
<dbReference type="SMART" id="SM00254">
    <property type="entry name" value="ShKT"/>
    <property type="match status" value="2"/>
</dbReference>
<reference evidence="4" key="1">
    <citation type="journal article" date="2020" name="Mar. Drugs">
        <title>Transcriptomic Analysis of Four Cerianthid (Cnidaria, Ceriantharia) Venoms.</title>
        <authorList>
            <person name="Klompen A.M.L."/>
            <person name="Macrander J."/>
            <person name="Reitzel A.M."/>
            <person name="Stampar S.N."/>
        </authorList>
    </citation>
    <scope>NUCLEOTIDE SEQUENCE</scope>
</reference>
<dbReference type="AlphaFoldDB" id="A0A7G7WZ34"/>
<comment type="caution">
    <text evidence="1">Lacks conserved residue(s) required for the propagation of feature annotation.</text>
</comment>
<dbReference type="Pfam" id="PF01549">
    <property type="entry name" value="ShK"/>
    <property type="match status" value="2"/>
</dbReference>
<evidence type="ECO:0000256" key="1">
    <source>
        <dbReference type="PROSITE-ProRule" id="PRU01005"/>
    </source>
</evidence>
<dbReference type="InterPro" id="IPR003582">
    <property type="entry name" value="ShKT_dom"/>
</dbReference>